<dbReference type="AlphaFoldDB" id="U7D5C9"/>
<protein>
    <submittedName>
        <fullName evidence="1">Uncharacterized protein</fullName>
    </submittedName>
</protein>
<dbReference type="Proteomes" id="UP000017148">
    <property type="component" value="Unassembled WGS sequence"/>
</dbReference>
<accession>U7D5C9</accession>
<name>U7D5C9_9BACT</name>
<sequence length="33" mass="3861">MKMLLLLQKVFEKIYFSFSVVMSSVQLSCMIDT</sequence>
<keyword evidence="2" id="KW-1185">Reference proteome</keyword>
<organism evidence="1 2">
    <name type="scientific">Chitinivibrio alkaliphilus ACht1</name>
    <dbReference type="NCBI Taxonomy" id="1313304"/>
    <lineage>
        <taxon>Bacteria</taxon>
        <taxon>Pseudomonadati</taxon>
        <taxon>Fibrobacterota</taxon>
        <taxon>Chitinivibrionia</taxon>
        <taxon>Chitinivibrionales</taxon>
        <taxon>Chitinivibrionaceae</taxon>
        <taxon>Chitinivibrio</taxon>
    </lineage>
</organism>
<reference evidence="1 2" key="1">
    <citation type="journal article" date="2013" name="Environ. Microbiol.">
        <title>Genome analysis of Chitinivibrio alkaliphilus gen. nov., sp. nov., a novel extremely haloalkaliphilic anaerobic chitinolytic bacterium from the candidate phylum Termite Group 3.</title>
        <authorList>
            <person name="Sorokin D.Y."/>
            <person name="Gumerov V.M."/>
            <person name="Rakitin A.L."/>
            <person name="Beletsky A.V."/>
            <person name="Damste J.S."/>
            <person name="Muyzer G."/>
            <person name="Mardanov A.V."/>
            <person name="Ravin N.V."/>
        </authorList>
    </citation>
    <scope>NUCLEOTIDE SEQUENCE [LARGE SCALE GENOMIC DNA]</scope>
    <source>
        <strain evidence="1 2">ACht1</strain>
    </source>
</reference>
<proteinExistence type="predicted"/>
<dbReference type="STRING" id="1313304.CALK_2378"/>
<evidence type="ECO:0000313" key="2">
    <source>
        <dbReference type="Proteomes" id="UP000017148"/>
    </source>
</evidence>
<comment type="caution">
    <text evidence="1">The sequence shown here is derived from an EMBL/GenBank/DDBJ whole genome shotgun (WGS) entry which is preliminary data.</text>
</comment>
<dbReference type="EMBL" id="ASJR01000033">
    <property type="protein sequence ID" value="ERP30771.1"/>
    <property type="molecule type" value="Genomic_DNA"/>
</dbReference>
<evidence type="ECO:0000313" key="1">
    <source>
        <dbReference type="EMBL" id="ERP30771.1"/>
    </source>
</evidence>
<gene>
    <name evidence="1" type="ORF">CALK_2378</name>
</gene>